<evidence type="ECO:0000313" key="8">
    <source>
        <dbReference type="EMBL" id="RRQ50689.1"/>
    </source>
</evidence>
<accession>A0A426RNW7</accession>
<evidence type="ECO:0000256" key="2">
    <source>
        <dbReference type="ARBA" id="ARBA00004819"/>
    </source>
</evidence>
<dbReference type="UniPathway" id="UPA00251">
    <property type="reaction ID" value="UER00317"/>
</dbReference>
<dbReference type="HAMAP" id="MF_00375">
    <property type="entry name" value="HemL_aminotrans_3"/>
    <property type="match status" value="1"/>
</dbReference>
<evidence type="ECO:0000256" key="4">
    <source>
        <dbReference type="ARBA" id="ARBA00022898"/>
    </source>
</evidence>
<keyword evidence="6 7" id="KW-0627">Porphyrin biosynthesis</keyword>
<sequence>MIYKRSSALFAEAKQYIPGGVNSPVRAFKAVGGEPIFVKEAKGAYLYDEDGNRLIDYIASWGPLILGHAYEPVLNAIIDKAKKGTSFGMPTEIETELAKLAVSMVPNIDKIRFVNSGTEACMSAVRLARGYTGKDKIIKFAGCYHGHSDSFLIQAGSGAVTFGSPNSPGVTQGTAKDTLLAVYNDLESVSQLIKANKGEIAAVIIEPVAGNMGCIIPTDGFIHGLRALCDENDILLIFDEVMTGFRLGRGGAQEVLGIKADILCFGKVIGGGLPVGAFAANNEIMGYLAPDGPVYQAGTLSGNPLAMSAGLAMLTELNNNPEIFTSLQEKTAHLHIGLSKALDKKGIPYQINRFGSMISVHFTDEPVMDFATSAKGNNDTFKKYFHGMLDQGIYLPPSAFESYFLNDALSYEDLDATIEVVDNLDLS</sequence>
<dbReference type="GO" id="GO:0006782">
    <property type="term" value="P:protoporphyrinogen IX biosynthetic process"/>
    <property type="evidence" value="ECO:0007669"/>
    <property type="project" value="UniProtKB-UniRule"/>
</dbReference>
<dbReference type="InterPro" id="IPR005814">
    <property type="entry name" value="Aminotrans_3"/>
</dbReference>
<dbReference type="NCBIfam" id="NF000818">
    <property type="entry name" value="PRK00062.1"/>
    <property type="match status" value="1"/>
</dbReference>
<keyword evidence="9" id="KW-1185">Reference proteome</keyword>
<dbReference type="Proteomes" id="UP000286990">
    <property type="component" value="Unassembled WGS sequence"/>
</dbReference>
<comment type="subcellular location">
    <subcellularLocation>
        <location evidence="7">Cytoplasm</location>
    </subcellularLocation>
</comment>
<keyword evidence="7" id="KW-0963">Cytoplasm</keyword>
<evidence type="ECO:0000256" key="6">
    <source>
        <dbReference type="ARBA" id="ARBA00023244"/>
    </source>
</evidence>
<reference evidence="9" key="2">
    <citation type="submission" date="2018-12" db="EMBL/GenBank/DDBJ databases">
        <title>Maribacter lutimaris sp. nov., isolated from marine sediment.</title>
        <authorList>
            <person name="Kim K.K."/>
        </authorList>
    </citation>
    <scope>NUCLEOTIDE SEQUENCE [LARGE SCALE GENOMIC DNA]</scope>
    <source>
        <strain evidence="9">PoM-212</strain>
    </source>
</reference>
<dbReference type="Gene3D" id="3.90.1150.10">
    <property type="entry name" value="Aspartate Aminotransferase, domain 1"/>
    <property type="match status" value="1"/>
</dbReference>
<dbReference type="InterPro" id="IPR049704">
    <property type="entry name" value="Aminotrans_3_PPA_site"/>
</dbReference>
<dbReference type="NCBIfam" id="TIGR00713">
    <property type="entry name" value="hemL"/>
    <property type="match status" value="1"/>
</dbReference>
<evidence type="ECO:0000256" key="5">
    <source>
        <dbReference type="ARBA" id="ARBA00023235"/>
    </source>
</evidence>
<dbReference type="GO" id="GO:0005737">
    <property type="term" value="C:cytoplasm"/>
    <property type="evidence" value="ECO:0007669"/>
    <property type="project" value="UniProtKB-SubCell"/>
</dbReference>
<reference evidence="9" key="1">
    <citation type="submission" date="2018-08" db="EMBL/GenBank/DDBJ databases">
        <authorList>
            <person name="Khan S.A."/>
            <person name="J S.E."/>
        </authorList>
    </citation>
    <scope>NUCLEOTIDE SEQUENCE [LARGE SCALE GENOMIC DNA]</scope>
    <source>
        <strain evidence="9">PoM-212</strain>
    </source>
</reference>
<proteinExistence type="inferred from homology"/>
<dbReference type="InterPro" id="IPR015422">
    <property type="entry name" value="PyrdxlP-dep_Trfase_small"/>
</dbReference>
<name>A0A426RNW7_9FLAO</name>
<comment type="catalytic activity">
    <reaction evidence="7">
        <text>(S)-4-amino-5-oxopentanoate = 5-aminolevulinate</text>
        <dbReference type="Rhea" id="RHEA:14265"/>
        <dbReference type="ChEBI" id="CHEBI:57501"/>
        <dbReference type="ChEBI" id="CHEBI:356416"/>
        <dbReference type="EC" id="5.4.3.8"/>
    </reaction>
</comment>
<dbReference type="Gene3D" id="3.40.640.10">
    <property type="entry name" value="Type I PLP-dependent aspartate aminotransferase-like (Major domain)"/>
    <property type="match status" value="1"/>
</dbReference>
<dbReference type="EMBL" id="QUSX01000001">
    <property type="protein sequence ID" value="RRQ50689.1"/>
    <property type="molecule type" value="Genomic_DNA"/>
</dbReference>
<dbReference type="RefSeq" id="WP_125222511.1">
    <property type="nucleotide sequence ID" value="NZ_QUSX01000001.1"/>
</dbReference>
<dbReference type="FunFam" id="3.40.640.10:FF:000021">
    <property type="entry name" value="Glutamate-1-semialdehyde 2,1-aminomutase"/>
    <property type="match status" value="1"/>
</dbReference>
<dbReference type="OrthoDB" id="9807885at2"/>
<comment type="caution">
    <text evidence="8">The sequence shown here is derived from an EMBL/GenBank/DDBJ whole genome shotgun (WGS) entry which is preliminary data.</text>
</comment>
<dbReference type="InterPro" id="IPR004639">
    <property type="entry name" value="4pyrrol_synth_GluAld_NH2Trfase"/>
</dbReference>
<dbReference type="GO" id="GO:0008483">
    <property type="term" value="F:transaminase activity"/>
    <property type="evidence" value="ECO:0007669"/>
    <property type="project" value="InterPro"/>
</dbReference>
<evidence type="ECO:0000256" key="1">
    <source>
        <dbReference type="ARBA" id="ARBA00001933"/>
    </source>
</evidence>
<comment type="subunit">
    <text evidence="7">Homodimer.</text>
</comment>
<dbReference type="EC" id="5.4.3.8" evidence="7"/>
<dbReference type="PANTHER" id="PTHR43713:SF3">
    <property type="entry name" value="GLUTAMATE-1-SEMIALDEHYDE 2,1-AMINOMUTASE 1, CHLOROPLASTIC-RELATED"/>
    <property type="match status" value="1"/>
</dbReference>
<comment type="similarity">
    <text evidence="3 7">Belongs to the class-III pyridoxal-phosphate-dependent aminotransferase family. HemL subfamily.</text>
</comment>
<dbReference type="PROSITE" id="PS00600">
    <property type="entry name" value="AA_TRANSFER_CLASS_3"/>
    <property type="match status" value="1"/>
</dbReference>
<evidence type="ECO:0000256" key="7">
    <source>
        <dbReference type="HAMAP-Rule" id="MF_00375"/>
    </source>
</evidence>
<dbReference type="PANTHER" id="PTHR43713">
    <property type="entry name" value="GLUTAMATE-1-SEMIALDEHYDE 2,1-AMINOMUTASE"/>
    <property type="match status" value="1"/>
</dbReference>
<gene>
    <name evidence="7 8" type="primary">hemL</name>
    <name evidence="8" type="ORF">DZC72_09205</name>
</gene>
<dbReference type="GO" id="GO:0030170">
    <property type="term" value="F:pyridoxal phosphate binding"/>
    <property type="evidence" value="ECO:0007669"/>
    <property type="project" value="InterPro"/>
</dbReference>
<keyword evidence="4 7" id="KW-0663">Pyridoxal phosphate</keyword>
<dbReference type="Pfam" id="PF00202">
    <property type="entry name" value="Aminotran_3"/>
    <property type="match status" value="1"/>
</dbReference>
<evidence type="ECO:0000313" key="9">
    <source>
        <dbReference type="Proteomes" id="UP000286990"/>
    </source>
</evidence>
<dbReference type="AlphaFoldDB" id="A0A426RNW7"/>
<dbReference type="SUPFAM" id="SSF53383">
    <property type="entry name" value="PLP-dependent transferases"/>
    <property type="match status" value="1"/>
</dbReference>
<organism evidence="8 9">
    <name type="scientific">Maribacter algicola</name>
    <dbReference type="NCBI Taxonomy" id="2498892"/>
    <lineage>
        <taxon>Bacteria</taxon>
        <taxon>Pseudomonadati</taxon>
        <taxon>Bacteroidota</taxon>
        <taxon>Flavobacteriia</taxon>
        <taxon>Flavobacteriales</taxon>
        <taxon>Flavobacteriaceae</taxon>
        <taxon>Maribacter</taxon>
    </lineage>
</organism>
<dbReference type="InterPro" id="IPR015421">
    <property type="entry name" value="PyrdxlP-dep_Trfase_major"/>
</dbReference>
<keyword evidence="5 7" id="KW-0413">Isomerase</keyword>
<dbReference type="CDD" id="cd00610">
    <property type="entry name" value="OAT_like"/>
    <property type="match status" value="1"/>
</dbReference>
<feature type="modified residue" description="N6-(pyridoxal phosphate)lysine" evidence="7">
    <location>
        <position position="267"/>
    </location>
</feature>
<dbReference type="GO" id="GO:0042286">
    <property type="term" value="F:glutamate-1-semialdehyde 2,1-aminomutase activity"/>
    <property type="evidence" value="ECO:0007669"/>
    <property type="project" value="UniProtKB-UniRule"/>
</dbReference>
<comment type="pathway">
    <text evidence="2">Porphyrin-containing compound metabolism; protoporphyrin-IX biosynthesis; 5-aminolevulinate from L-glutamyl-tRNA(Glu): step 2/2.</text>
</comment>
<protein>
    <recommendedName>
        <fullName evidence="7">Glutamate-1-semialdehyde 2,1-aminomutase</fullName>
        <shortName evidence="7">GSA</shortName>
        <ecNumber evidence="7">5.4.3.8</ecNumber>
    </recommendedName>
    <alternativeName>
        <fullName evidence="7">Glutamate-1-semialdehyde aminotransferase</fullName>
        <shortName evidence="7">GSA-AT</shortName>
    </alternativeName>
</protein>
<evidence type="ECO:0000256" key="3">
    <source>
        <dbReference type="ARBA" id="ARBA00008981"/>
    </source>
</evidence>
<comment type="cofactor">
    <cofactor evidence="1 7">
        <name>pyridoxal 5'-phosphate</name>
        <dbReference type="ChEBI" id="CHEBI:597326"/>
    </cofactor>
</comment>
<dbReference type="InterPro" id="IPR015424">
    <property type="entry name" value="PyrdxlP-dep_Trfase"/>
</dbReference>